<reference evidence="3 4" key="1">
    <citation type="submission" date="2016-07" db="EMBL/GenBank/DDBJ databases">
        <title>Pervasive Adenine N6-methylation of Active Genes in Fungi.</title>
        <authorList>
            <consortium name="DOE Joint Genome Institute"/>
            <person name="Mondo S.J."/>
            <person name="Dannebaum R.O."/>
            <person name="Kuo R.C."/>
            <person name="Labutti K."/>
            <person name="Haridas S."/>
            <person name="Kuo A."/>
            <person name="Salamov A."/>
            <person name="Ahrendt S.R."/>
            <person name="Lipzen A."/>
            <person name="Sullivan W."/>
            <person name="Andreopoulos W.B."/>
            <person name="Clum A."/>
            <person name="Lindquist E."/>
            <person name="Daum C."/>
            <person name="Ramamoorthy G.K."/>
            <person name="Gryganskyi A."/>
            <person name="Culley D."/>
            <person name="Magnuson J.K."/>
            <person name="James T.Y."/>
            <person name="O'Malley M.A."/>
            <person name="Stajich J.E."/>
            <person name="Spatafora J.W."/>
            <person name="Visel A."/>
            <person name="Grigoriev I.V."/>
        </authorList>
    </citation>
    <scope>NUCLEOTIDE SEQUENCE [LARGE SCALE GENOMIC DNA]</scope>
    <source>
        <strain evidence="3 4">62-1032</strain>
    </source>
</reference>
<comment type="caution">
    <text evidence="3">The sequence shown here is derived from an EMBL/GenBank/DDBJ whole genome shotgun (WGS) entry which is preliminary data.</text>
</comment>
<feature type="compositionally biased region" description="Low complexity" evidence="1">
    <location>
        <begin position="130"/>
        <end position="156"/>
    </location>
</feature>
<evidence type="ECO:0000313" key="3">
    <source>
        <dbReference type="EMBL" id="ORY70794.1"/>
    </source>
</evidence>
<evidence type="ECO:0000256" key="2">
    <source>
        <dbReference type="SAM" id="SignalP"/>
    </source>
</evidence>
<feature type="region of interest" description="Disordered" evidence="1">
    <location>
        <begin position="191"/>
        <end position="218"/>
    </location>
</feature>
<dbReference type="AlphaFoldDB" id="A0A1Y2EHI6"/>
<feature type="region of interest" description="Disordered" evidence="1">
    <location>
        <begin position="130"/>
        <end position="169"/>
    </location>
</feature>
<feature type="chain" id="PRO_5012305197" evidence="2">
    <location>
        <begin position="18"/>
        <end position="243"/>
    </location>
</feature>
<evidence type="ECO:0000256" key="1">
    <source>
        <dbReference type="SAM" id="MobiDB-lite"/>
    </source>
</evidence>
<evidence type="ECO:0000313" key="4">
    <source>
        <dbReference type="Proteomes" id="UP000193467"/>
    </source>
</evidence>
<sequence length="243" mass="23910">MPLKFALLLASATSAMALFSQGTISDRDYSIQVDVGNLNYHHQLDCVVSQRNPLYAYCGGKYKTDGDESGSGESYDFTTEICPAMKGCSIVEQPKNATAQYSEGAGMDVASSTVASSAASTAASTAAKDASSSAATATSAGKATTTGASSSSSLATAEDKSTSSSADAEVITSTSSISSAALATTDAVETLTSTSDSSSPSSSGGSDSASASASSSTESSGAMKAGVSALMVAVGFVGVVGMI</sequence>
<name>A0A1Y2EHI6_9BASI</name>
<feature type="signal peptide" evidence="2">
    <location>
        <begin position="1"/>
        <end position="17"/>
    </location>
</feature>
<gene>
    <name evidence="3" type="ORF">BCR35DRAFT_354516</name>
</gene>
<dbReference type="Proteomes" id="UP000193467">
    <property type="component" value="Unassembled WGS sequence"/>
</dbReference>
<dbReference type="InParanoid" id="A0A1Y2EHI6"/>
<accession>A0A1Y2EHI6</accession>
<protein>
    <submittedName>
        <fullName evidence="3">Uncharacterized protein</fullName>
    </submittedName>
</protein>
<proteinExistence type="predicted"/>
<keyword evidence="2" id="KW-0732">Signal</keyword>
<keyword evidence="4" id="KW-1185">Reference proteome</keyword>
<organism evidence="3 4">
    <name type="scientific">Leucosporidium creatinivorum</name>
    <dbReference type="NCBI Taxonomy" id="106004"/>
    <lineage>
        <taxon>Eukaryota</taxon>
        <taxon>Fungi</taxon>
        <taxon>Dikarya</taxon>
        <taxon>Basidiomycota</taxon>
        <taxon>Pucciniomycotina</taxon>
        <taxon>Microbotryomycetes</taxon>
        <taxon>Leucosporidiales</taxon>
        <taxon>Leucosporidium</taxon>
    </lineage>
</organism>
<dbReference type="EMBL" id="MCGR01000054">
    <property type="protein sequence ID" value="ORY70794.1"/>
    <property type="molecule type" value="Genomic_DNA"/>
</dbReference>